<dbReference type="RefSeq" id="WP_106394172.1">
    <property type="nucleotide sequence ID" value="NZ_PVNK01000211.1"/>
</dbReference>
<dbReference type="InterPro" id="IPR007505">
    <property type="entry name" value="PDDEXK_7"/>
</dbReference>
<evidence type="ECO:0000313" key="3">
    <source>
        <dbReference type="Proteomes" id="UP000237968"/>
    </source>
</evidence>
<dbReference type="OrthoDB" id="5491436at2"/>
<dbReference type="AlphaFoldDB" id="A0A2S9XIA5"/>
<name>A0A2S9XIA5_9BACT</name>
<dbReference type="InterPro" id="IPR018633">
    <property type="entry name" value="DUF2357"/>
</dbReference>
<evidence type="ECO:0000313" key="2">
    <source>
        <dbReference type="EMBL" id="PRP92411.1"/>
    </source>
</evidence>
<dbReference type="Pfam" id="PF09823">
    <property type="entry name" value="DUF2357"/>
    <property type="match status" value="1"/>
</dbReference>
<dbReference type="Pfam" id="PF04411">
    <property type="entry name" value="PDDEXK_7"/>
    <property type="match status" value="1"/>
</dbReference>
<accession>A0A2S9XIA5</accession>
<keyword evidence="3" id="KW-1185">Reference proteome</keyword>
<protein>
    <recommendedName>
        <fullName evidence="1">DUF2357 domain-containing protein</fullName>
    </recommendedName>
</protein>
<dbReference type="Proteomes" id="UP000237968">
    <property type="component" value="Unassembled WGS sequence"/>
</dbReference>
<feature type="domain" description="DUF2357" evidence="1">
    <location>
        <begin position="89"/>
        <end position="266"/>
    </location>
</feature>
<gene>
    <name evidence="2" type="ORF">ENSA5_49190</name>
</gene>
<comment type="caution">
    <text evidence="2">The sequence shown here is derived from an EMBL/GenBank/DDBJ whole genome shotgun (WGS) entry which is preliminary data.</text>
</comment>
<reference evidence="2 3" key="1">
    <citation type="submission" date="2018-03" db="EMBL/GenBank/DDBJ databases">
        <title>Draft Genome Sequences of the Obligatory Marine Myxobacteria Enhygromyxa salina SWB005.</title>
        <authorList>
            <person name="Poehlein A."/>
            <person name="Moghaddam J.A."/>
            <person name="Harms H."/>
            <person name="Alanjari M."/>
            <person name="Koenig G.M."/>
            <person name="Daniel R."/>
            <person name="Schaeberle T.F."/>
        </authorList>
    </citation>
    <scope>NUCLEOTIDE SEQUENCE [LARGE SCALE GENOMIC DNA]</scope>
    <source>
        <strain evidence="2 3">SWB005</strain>
    </source>
</reference>
<dbReference type="EMBL" id="PVNK01000211">
    <property type="protein sequence ID" value="PRP92411.1"/>
    <property type="molecule type" value="Genomic_DNA"/>
</dbReference>
<organism evidence="2 3">
    <name type="scientific">Enhygromyxa salina</name>
    <dbReference type="NCBI Taxonomy" id="215803"/>
    <lineage>
        <taxon>Bacteria</taxon>
        <taxon>Pseudomonadati</taxon>
        <taxon>Myxococcota</taxon>
        <taxon>Polyangia</taxon>
        <taxon>Nannocystales</taxon>
        <taxon>Nannocystaceae</taxon>
        <taxon>Enhygromyxa</taxon>
    </lineage>
</organism>
<evidence type="ECO:0000259" key="1">
    <source>
        <dbReference type="Pfam" id="PF09823"/>
    </source>
</evidence>
<proteinExistence type="predicted"/>
<sequence length="517" mass="58162">MALSLHARPRPDLELNLVDAREAIEGFRELVEAELASEGEHWRLEIDDEPVAVEHGAGQSRWRWKPSFYAGEVRARLVDLRGGAEHVLRLDVSPNPDKLGRDRFAEIIAELRQAQPEFVLGSEPATTRTGSLGQLDDPLLAYGKLRTYAKDFLSSLERVLAAPVRRLRQERRMLALAQVRRADRRTVFQALRNPQLASLLVGQEQPANSGPAPRLDAPVVEPHVDEAANRCIKALTQSVLRRVVDCRERLAVKVERERESGTRTTLAERWPVRERYLLGLERHLVRALRGPVLSAVTRAQITAGGLNTISAHPVYSRTYKLGWRTLGLGFEGEPRDEDLWLPPTWELYERWCFVTARRLLRESFGFEELATVTSPPADLAWSGSDGAGRRVWLGFQVKCATWSMKKEHEFRSLNVTRFPDLVVSVETGDSARWIVLDAKYRVSRANVLDAMTSAHLYHDALRWRGHPPERALLVVPAAGGAPWLEKDAFHQAHGVGVVVARPRCTNRLEQALAALLG</sequence>